<dbReference type="GO" id="GO:0005509">
    <property type="term" value="F:calcium ion binding"/>
    <property type="evidence" value="ECO:0007669"/>
    <property type="project" value="TreeGrafter"/>
</dbReference>
<dbReference type="GO" id="GO:0017156">
    <property type="term" value="P:calcium-ion regulated exocytosis"/>
    <property type="evidence" value="ECO:0007669"/>
    <property type="project" value="TreeGrafter"/>
</dbReference>
<dbReference type="GO" id="GO:0005544">
    <property type="term" value="F:calcium-dependent phospholipid binding"/>
    <property type="evidence" value="ECO:0007669"/>
    <property type="project" value="TreeGrafter"/>
</dbReference>
<feature type="non-terminal residue" evidence="3">
    <location>
        <position position="416"/>
    </location>
</feature>
<feature type="domain" description="C2" evidence="2">
    <location>
        <begin position="187"/>
        <end position="316"/>
    </location>
</feature>
<dbReference type="GO" id="GO:0005886">
    <property type="term" value="C:plasma membrane"/>
    <property type="evidence" value="ECO:0007669"/>
    <property type="project" value="TreeGrafter"/>
</dbReference>
<dbReference type="GO" id="GO:0070382">
    <property type="term" value="C:exocytic vesicle"/>
    <property type="evidence" value="ECO:0007669"/>
    <property type="project" value="TreeGrafter"/>
</dbReference>
<feature type="transmembrane region" description="Helical" evidence="1">
    <location>
        <begin position="25"/>
        <end position="46"/>
    </location>
</feature>
<accession>A0AAN4Z2A6</accession>
<evidence type="ECO:0000313" key="4">
    <source>
        <dbReference type="Proteomes" id="UP001328107"/>
    </source>
</evidence>
<dbReference type="InterPro" id="IPR000008">
    <property type="entry name" value="C2_dom"/>
</dbReference>
<gene>
    <name evidence="3" type="ORF">PMAYCL1PPCAC_02746</name>
</gene>
<reference evidence="4" key="1">
    <citation type="submission" date="2022-10" db="EMBL/GenBank/DDBJ databases">
        <title>Genome assembly of Pristionchus species.</title>
        <authorList>
            <person name="Yoshida K."/>
            <person name="Sommer R.J."/>
        </authorList>
    </citation>
    <scope>NUCLEOTIDE SEQUENCE [LARGE SCALE GENOMIC DNA]</scope>
    <source>
        <strain evidence="4">RS5460</strain>
    </source>
</reference>
<dbReference type="GO" id="GO:0030276">
    <property type="term" value="F:clathrin binding"/>
    <property type="evidence" value="ECO:0007669"/>
    <property type="project" value="TreeGrafter"/>
</dbReference>
<feature type="non-terminal residue" evidence="3">
    <location>
        <position position="1"/>
    </location>
</feature>
<evidence type="ECO:0000313" key="3">
    <source>
        <dbReference type="EMBL" id="GMR32551.1"/>
    </source>
</evidence>
<proteinExistence type="predicted"/>
<dbReference type="AlphaFoldDB" id="A0AAN4Z2A6"/>
<dbReference type="PROSITE" id="PS50004">
    <property type="entry name" value="C2"/>
    <property type="match status" value="2"/>
</dbReference>
<dbReference type="Proteomes" id="UP001328107">
    <property type="component" value="Unassembled WGS sequence"/>
</dbReference>
<dbReference type="SUPFAM" id="SSF49562">
    <property type="entry name" value="C2 domain (Calcium/lipid-binding domain, CaLB)"/>
    <property type="match status" value="2"/>
</dbReference>
<keyword evidence="1" id="KW-0812">Transmembrane</keyword>
<dbReference type="PANTHER" id="PTHR10024">
    <property type="entry name" value="SYNAPTOTAGMIN"/>
    <property type="match status" value="1"/>
</dbReference>
<sequence length="416" mass="46514">TGMTLVKSSVSSLLGFVHSSNQQLLLIYLLSATVLILFVLLILIFANSRSSRLNWYHQNLVDLSSANTQYMHRRAFTRCDTQDDREMVSSYELIRRKQSRIVRIDGAPCPLAPIDPVVDRSIARRPLADPPPKALDLTDSFMIPRATKSRDSMFSNPHHSQFDRGLYQCTTAMPDSESCYDDTSISGTGSIKLSLSIDANLGLLTVNLQQAIDVPSKRQDGAPNPYFRVALDVPDSGEAKSEQQTQIYKNTVSPSINEEFYFQTPSLASAISSCRLEVMVYDYDQFSIDECVGYCWLTLGRVVISTDKDAPTVFWAEVLPFDENGGKGFGEVLFSLTYLSKAQRLTMNVFKARNLLVRNVDHGGAFSIRVSLLDNAERRLKRKKTSSKKNAKNAQFNESLTFSVPKNALCDSILEI</sequence>
<dbReference type="Pfam" id="PF00168">
    <property type="entry name" value="C2"/>
    <property type="match status" value="2"/>
</dbReference>
<protein>
    <recommendedName>
        <fullName evidence="2">C2 domain-containing protein</fullName>
    </recommendedName>
</protein>
<dbReference type="Gene3D" id="2.60.40.150">
    <property type="entry name" value="C2 domain"/>
    <property type="match status" value="2"/>
</dbReference>
<name>A0AAN4Z2A6_9BILA</name>
<comment type="caution">
    <text evidence="3">The sequence shown here is derived from an EMBL/GenBank/DDBJ whole genome shotgun (WGS) entry which is preliminary data.</text>
</comment>
<dbReference type="EMBL" id="BTRK01000001">
    <property type="protein sequence ID" value="GMR32551.1"/>
    <property type="molecule type" value="Genomic_DNA"/>
</dbReference>
<organism evidence="3 4">
    <name type="scientific">Pristionchus mayeri</name>
    <dbReference type="NCBI Taxonomy" id="1317129"/>
    <lineage>
        <taxon>Eukaryota</taxon>
        <taxon>Metazoa</taxon>
        <taxon>Ecdysozoa</taxon>
        <taxon>Nematoda</taxon>
        <taxon>Chromadorea</taxon>
        <taxon>Rhabditida</taxon>
        <taxon>Rhabditina</taxon>
        <taxon>Diplogasteromorpha</taxon>
        <taxon>Diplogasteroidea</taxon>
        <taxon>Neodiplogasteridae</taxon>
        <taxon>Pristionchus</taxon>
    </lineage>
</organism>
<feature type="domain" description="C2" evidence="2">
    <location>
        <begin position="328"/>
        <end position="416"/>
    </location>
</feature>
<dbReference type="InterPro" id="IPR035892">
    <property type="entry name" value="C2_domain_sf"/>
</dbReference>
<keyword evidence="1" id="KW-1133">Transmembrane helix</keyword>
<keyword evidence="1" id="KW-0472">Membrane</keyword>
<dbReference type="PANTHER" id="PTHR10024:SF376">
    <property type="entry name" value="C2 DOMAIN-CONTAINING PROTEIN"/>
    <property type="match status" value="1"/>
</dbReference>
<keyword evidence="4" id="KW-1185">Reference proteome</keyword>
<evidence type="ECO:0000256" key="1">
    <source>
        <dbReference type="SAM" id="Phobius"/>
    </source>
</evidence>
<dbReference type="SMART" id="SM00239">
    <property type="entry name" value="C2"/>
    <property type="match status" value="1"/>
</dbReference>
<dbReference type="GO" id="GO:0001786">
    <property type="term" value="F:phosphatidylserine binding"/>
    <property type="evidence" value="ECO:0007669"/>
    <property type="project" value="TreeGrafter"/>
</dbReference>
<evidence type="ECO:0000259" key="2">
    <source>
        <dbReference type="PROSITE" id="PS50004"/>
    </source>
</evidence>
<dbReference type="GO" id="GO:0000149">
    <property type="term" value="F:SNARE binding"/>
    <property type="evidence" value="ECO:0007669"/>
    <property type="project" value="TreeGrafter"/>
</dbReference>